<reference evidence="1 2" key="1">
    <citation type="journal article" date="2018" name="Plant J.">
        <title>Genome sequences of Chlorella sorokiniana UTEX 1602 and Micractinium conductrix SAG 241.80: implications to maltose excretion by a green alga.</title>
        <authorList>
            <person name="Arriola M.B."/>
            <person name="Velmurugan N."/>
            <person name="Zhang Y."/>
            <person name="Plunkett M.H."/>
            <person name="Hondzo H."/>
            <person name="Barney B.M."/>
        </authorList>
    </citation>
    <scope>NUCLEOTIDE SEQUENCE [LARGE SCALE GENOMIC DNA]</scope>
    <source>
        <strain evidence="2">UTEX 1602</strain>
    </source>
</reference>
<dbReference type="AlphaFoldDB" id="A0A2P6TD26"/>
<keyword evidence="1" id="KW-0560">Oxidoreductase</keyword>
<organism evidence="1 2">
    <name type="scientific">Chlorella sorokiniana</name>
    <name type="common">Freshwater green alga</name>
    <dbReference type="NCBI Taxonomy" id="3076"/>
    <lineage>
        <taxon>Eukaryota</taxon>
        <taxon>Viridiplantae</taxon>
        <taxon>Chlorophyta</taxon>
        <taxon>core chlorophytes</taxon>
        <taxon>Trebouxiophyceae</taxon>
        <taxon>Chlorellales</taxon>
        <taxon>Chlorellaceae</taxon>
        <taxon>Chlorella clade</taxon>
        <taxon>Chlorella</taxon>
    </lineage>
</organism>
<gene>
    <name evidence="1" type="ORF">C2E21_8885</name>
</gene>
<evidence type="ECO:0000313" key="1">
    <source>
        <dbReference type="EMBL" id="PRW20547.1"/>
    </source>
</evidence>
<name>A0A2P6TD26_CHLSO</name>
<keyword evidence="1" id="KW-0503">Monooxygenase</keyword>
<dbReference type="Proteomes" id="UP000239899">
    <property type="component" value="Unassembled WGS sequence"/>
</dbReference>
<dbReference type="GO" id="GO:0004497">
    <property type="term" value="F:monooxygenase activity"/>
    <property type="evidence" value="ECO:0007669"/>
    <property type="project" value="UniProtKB-KW"/>
</dbReference>
<dbReference type="EMBL" id="LHPG02000023">
    <property type="protein sequence ID" value="PRW20547.1"/>
    <property type="molecule type" value="Genomic_DNA"/>
</dbReference>
<evidence type="ECO:0000313" key="2">
    <source>
        <dbReference type="Proteomes" id="UP000239899"/>
    </source>
</evidence>
<protein>
    <submittedName>
        <fullName evidence="1">4-hydroxyacetophenone monooxygenase isoform A</fullName>
    </submittedName>
</protein>
<proteinExistence type="predicted"/>
<keyword evidence="2" id="KW-1185">Reference proteome</keyword>
<accession>A0A2P6TD26</accession>
<sequence>MLEEACRASDKLCSTGASWRPTDQALLCKRARLPSRSDSDSSLVSSSVQLTSVSAATSCPRGRRAADWRQFGGTSSCKGNAITAGELGKQQAAAVASRAQLLSALDRLAVRAALAPIMSGMPSQERRELELARAFLASF</sequence>
<comment type="caution">
    <text evidence="1">The sequence shown here is derived from an EMBL/GenBank/DDBJ whole genome shotgun (WGS) entry which is preliminary data.</text>
</comment>